<proteinExistence type="predicted"/>
<evidence type="ECO:0000313" key="2">
    <source>
        <dbReference type="Proteomes" id="UP001183629"/>
    </source>
</evidence>
<reference evidence="1 2" key="1">
    <citation type="submission" date="2023-07" db="EMBL/GenBank/DDBJ databases">
        <title>Sequencing the genomes of 1000 actinobacteria strains.</title>
        <authorList>
            <person name="Klenk H.-P."/>
        </authorList>
    </citation>
    <scope>NUCLEOTIDE SEQUENCE [LARGE SCALE GENOMIC DNA]</scope>
    <source>
        <strain evidence="1 2">DSM 44711</strain>
    </source>
</reference>
<accession>A0AAE4CS47</accession>
<evidence type="ECO:0000313" key="1">
    <source>
        <dbReference type="EMBL" id="MDR7323726.1"/>
    </source>
</evidence>
<protein>
    <submittedName>
        <fullName evidence="1">Uncharacterized protein</fullName>
    </submittedName>
</protein>
<dbReference type="EMBL" id="JAVDYC010000001">
    <property type="protein sequence ID" value="MDR7323726.1"/>
    <property type="molecule type" value="Genomic_DNA"/>
</dbReference>
<comment type="caution">
    <text evidence="1">The sequence shown here is derived from an EMBL/GenBank/DDBJ whole genome shotgun (WGS) entry which is preliminary data.</text>
</comment>
<gene>
    <name evidence="1" type="ORF">J2S44_003976</name>
</gene>
<keyword evidence="2" id="KW-1185">Reference proteome</keyword>
<organism evidence="1 2">
    <name type="scientific">Catenuloplanes niger</name>
    <dbReference type="NCBI Taxonomy" id="587534"/>
    <lineage>
        <taxon>Bacteria</taxon>
        <taxon>Bacillati</taxon>
        <taxon>Actinomycetota</taxon>
        <taxon>Actinomycetes</taxon>
        <taxon>Micromonosporales</taxon>
        <taxon>Micromonosporaceae</taxon>
        <taxon>Catenuloplanes</taxon>
    </lineage>
</organism>
<dbReference type="AlphaFoldDB" id="A0AAE4CS47"/>
<name>A0AAE4CS47_9ACTN</name>
<dbReference type="Proteomes" id="UP001183629">
    <property type="component" value="Unassembled WGS sequence"/>
</dbReference>
<sequence length="97" mass="10007">MAGKSIISRARTPLPVRGSTVWRLFRSPASGVVAAHTLSQAPVVAGQRGNFTPRGVVRAAAGVLARSEAGPVHPSASDTRAAVEWGSRHAGVEFAPI</sequence>